<dbReference type="SUPFAM" id="SSF55729">
    <property type="entry name" value="Acyl-CoA N-acyltransferases (Nat)"/>
    <property type="match status" value="1"/>
</dbReference>
<dbReference type="EMBL" id="BAABHD010000005">
    <property type="protein sequence ID" value="GAA4448057.1"/>
    <property type="molecule type" value="Genomic_DNA"/>
</dbReference>
<evidence type="ECO:0000313" key="2">
    <source>
        <dbReference type="EMBL" id="GAA4448057.1"/>
    </source>
</evidence>
<dbReference type="InterPro" id="IPR051531">
    <property type="entry name" value="N-acetyltransferase"/>
</dbReference>
<dbReference type="Proteomes" id="UP001501175">
    <property type="component" value="Unassembled WGS sequence"/>
</dbReference>
<evidence type="ECO:0000259" key="1">
    <source>
        <dbReference type="PROSITE" id="PS51186"/>
    </source>
</evidence>
<dbReference type="PROSITE" id="PS51186">
    <property type="entry name" value="GNAT"/>
    <property type="match status" value="1"/>
</dbReference>
<comment type="caution">
    <text evidence="2">The sequence shown here is derived from an EMBL/GenBank/DDBJ whole genome shotgun (WGS) entry which is preliminary data.</text>
</comment>
<gene>
    <name evidence="2" type="ORF">GCM10023189_05370</name>
</gene>
<keyword evidence="3" id="KW-1185">Reference proteome</keyword>
<evidence type="ECO:0000313" key="3">
    <source>
        <dbReference type="Proteomes" id="UP001501175"/>
    </source>
</evidence>
<name>A0ABP8MEB3_9BACT</name>
<dbReference type="PANTHER" id="PTHR43792:SF13">
    <property type="entry name" value="ACETYLTRANSFERASE"/>
    <property type="match status" value="1"/>
</dbReference>
<accession>A0ABP8MEB3</accession>
<organism evidence="2 3">
    <name type="scientific">Nibrella saemangeumensis</name>
    <dbReference type="NCBI Taxonomy" id="1084526"/>
    <lineage>
        <taxon>Bacteria</taxon>
        <taxon>Pseudomonadati</taxon>
        <taxon>Bacteroidota</taxon>
        <taxon>Cytophagia</taxon>
        <taxon>Cytophagales</taxon>
        <taxon>Spirosomataceae</taxon>
        <taxon>Nibrella</taxon>
    </lineage>
</organism>
<proteinExistence type="predicted"/>
<dbReference type="InterPro" id="IPR000182">
    <property type="entry name" value="GNAT_dom"/>
</dbReference>
<protein>
    <submittedName>
        <fullName evidence="2">GNAT family N-acetyltransferase</fullName>
    </submittedName>
</protein>
<reference evidence="3" key="1">
    <citation type="journal article" date="2019" name="Int. J. Syst. Evol. Microbiol.">
        <title>The Global Catalogue of Microorganisms (GCM) 10K type strain sequencing project: providing services to taxonomists for standard genome sequencing and annotation.</title>
        <authorList>
            <consortium name="The Broad Institute Genomics Platform"/>
            <consortium name="The Broad Institute Genome Sequencing Center for Infectious Disease"/>
            <person name="Wu L."/>
            <person name="Ma J."/>
        </authorList>
    </citation>
    <scope>NUCLEOTIDE SEQUENCE [LARGE SCALE GENOMIC DNA]</scope>
    <source>
        <strain evidence="3">JCM 17927</strain>
    </source>
</reference>
<sequence>MLETERLVIIPLNYNQMLKYIQADNSLEQELGIKASAREIVPELKEALEQSILPSVADPSKDYVYSTLWSIIDRNNRERVGDFCFKGEPNPAGEIEIGYGIDTAFQNRGYITEAIGAAVKWAAAQPAVQFVTAETEKDNLPSMRVLEKCGFSRFEETDTMIGWRLSVR</sequence>
<dbReference type="Pfam" id="PF13302">
    <property type="entry name" value="Acetyltransf_3"/>
    <property type="match status" value="1"/>
</dbReference>
<dbReference type="PANTHER" id="PTHR43792">
    <property type="entry name" value="GNAT FAMILY, PUTATIVE (AFU_ORTHOLOGUE AFUA_3G00765)-RELATED-RELATED"/>
    <property type="match status" value="1"/>
</dbReference>
<dbReference type="Gene3D" id="3.40.630.30">
    <property type="match status" value="1"/>
</dbReference>
<feature type="domain" description="N-acetyltransferase" evidence="1">
    <location>
        <begin position="31"/>
        <end position="168"/>
    </location>
</feature>
<dbReference type="RefSeq" id="WP_345240281.1">
    <property type="nucleotide sequence ID" value="NZ_BAABHD010000005.1"/>
</dbReference>
<dbReference type="InterPro" id="IPR016181">
    <property type="entry name" value="Acyl_CoA_acyltransferase"/>
</dbReference>